<dbReference type="SUPFAM" id="SSF52096">
    <property type="entry name" value="ClpP/crotonase"/>
    <property type="match status" value="1"/>
</dbReference>
<evidence type="ECO:0008006" key="4">
    <source>
        <dbReference type="Google" id="ProtNLM"/>
    </source>
</evidence>
<dbReference type="OrthoDB" id="410701at2759"/>
<name>A0A168N1I6_ABSGL</name>
<dbReference type="AlphaFoldDB" id="A0A168N1I6"/>
<keyword evidence="3" id="KW-1185">Reference proteome</keyword>
<dbReference type="InterPro" id="IPR029045">
    <property type="entry name" value="ClpP/crotonase-like_dom_sf"/>
</dbReference>
<dbReference type="PANTHER" id="PTHR11941:SF27">
    <property type="entry name" value="ETHYLMALONYL-COA DECARBOXYLASE"/>
    <property type="match status" value="1"/>
</dbReference>
<accession>A0A168N1I6</accession>
<evidence type="ECO:0000256" key="1">
    <source>
        <dbReference type="ARBA" id="ARBA00023239"/>
    </source>
</evidence>
<dbReference type="EMBL" id="LT552933">
    <property type="protein sequence ID" value="SAL99621.1"/>
    <property type="molecule type" value="Genomic_DNA"/>
</dbReference>
<dbReference type="GO" id="GO:0005829">
    <property type="term" value="C:cytosol"/>
    <property type="evidence" value="ECO:0007669"/>
    <property type="project" value="TreeGrafter"/>
</dbReference>
<dbReference type="InterPro" id="IPR001753">
    <property type="entry name" value="Enoyl-CoA_hydra/iso"/>
</dbReference>
<keyword evidence="1" id="KW-0456">Lyase</keyword>
<evidence type="ECO:0000313" key="3">
    <source>
        <dbReference type="Proteomes" id="UP000078561"/>
    </source>
</evidence>
<dbReference type="GO" id="GO:0016829">
    <property type="term" value="F:lyase activity"/>
    <property type="evidence" value="ECO:0007669"/>
    <property type="project" value="UniProtKB-KW"/>
</dbReference>
<protein>
    <recommendedName>
        <fullName evidence="4">3-hydroxyisobutyryl-coenzyme A hydrolase</fullName>
    </recommendedName>
</protein>
<reference evidence="2" key="1">
    <citation type="submission" date="2016-04" db="EMBL/GenBank/DDBJ databases">
        <authorList>
            <person name="Evans L.H."/>
            <person name="Alamgir A."/>
            <person name="Owens N."/>
            <person name="Weber N.D."/>
            <person name="Virtaneva K."/>
            <person name="Barbian K."/>
            <person name="Babar A."/>
            <person name="Rosenke K."/>
        </authorList>
    </citation>
    <scope>NUCLEOTIDE SEQUENCE [LARGE SCALE GENOMIC DNA]</scope>
    <source>
        <strain evidence="2">CBS 101.48</strain>
    </source>
</reference>
<dbReference type="STRING" id="4829.A0A168N1I6"/>
<dbReference type="GO" id="GO:0006635">
    <property type="term" value="P:fatty acid beta-oxidation"/>
    <property type="evidence" value="ECO:0007669"/>
    <property type="project" value="TreeGrafter"/>
</dbReference>
<dbReference type="Pfam" id="PF00378">
    <property type="entry name" value="ECH_1"/>
    <property type="match status" value="1"/>
</dbReference>
<gene>
    <name evidence="2" type="primary">ABSGL_05266.1 scaffold 6884</name>
</gene>
<proteinExistence type="predicted"/>
<dbReference type="CDD" id="cd06558">
    <property type="entry name" value="crotonase-like"/>
    <property type="match status" value="1"/>
</dbReference>
<organism evidence="2">
    <name type="scientific">Absidia glauca</name>
    <name type="common">Pin mould</name>
    <dbReference type="NCBI Taxonomy" id="4829"/>
    <lineage>
        <taxon>Eukaryota</taxon>
        <taxon>Fungi</taxon>
        <taxon>Fungi incertae sedis</taxon>
        <taxon>Mucoromycota</taxon>
        <taxon>Mucoromycotina</taxon>
        <taxon>Mucoromycetes</taxon>
        <taxon>Mucorales</taxon>
        <taxon>Cunninghamellaceae</taxon>
        <taxon>Absidia</taxon>
    </lineage>
</organism>
<sequence length="284" mass="30975">MVKLVPTDPISVIGEKLRSLGQGTVIYKADFAPGVGLVELQQPERHNSFSGKMMAEFRDIVLALEQQSQDSDMVALVMTGSRGKSFCAGLDMVFAEEHLKGRIRSREAVNRFMYDTLTRMSRLPLITVASLAGAALGGGTELLTTFDYVCMDSTTFIRFVQTKMGVTSPWGGIHRLVDRIGRKHALRIVAGAQPIDARMAHQIGLVDKVVESSNTSKLDAYETCLAACLDLISPFVFDSKSKERVSPAAARGMKQLMARSERSTSGVIDHDMALFNSVATLAKL</sequence>
<dbReference type="PANTHER" id="PTHR11941">
    <property type="entry name" value="ENOYL-COA HYDRATASE-RELATED"/>
    <property type="match status" value="1"/>
</dbReference>
<dbReference type="OMA" id="FTICRPE"/>
<dbReference type="InParanoid" id="A0A168N1I6"/>
<dbReference type="Gene3D" id="3.90.226.10">
    <property type="entry name" value="2-enoyl-CoA Hydratase, Chain A, domain 1"/>
    <property type="match status" value="1"/>
</dbReference>
<evidence type="ECO:0000313" key="2">
    <source>
        <dbReference type="EMBL" id="SAL99621.1"/>
    </source>
</evidence>
<dbReference type="Proteomes" id="UP000078561">
    <property type="component" value="Unassembled WGS sequence"/>
</dbReference>